<reference evidence="1 2" key="1">
    <citation type="journal article" date="2013" name="Biodegradation">
        <title>Occurrence of 4-tert-butylphenol (4-t-BP) biodegradation in an aquatic sample caused by the presence of Spirodela polyrrhiza and isolation of a 4-t-BP-utilizing bacterium.</title>
        <authorList>
            <person name="Ogata Y."/>
            <person name="Toyama T."/>
            <person name="Yu N."/>
            <person name="Wang X."/>
            <person name="Sei K."/>
            <person name="Ike M."/>
        </authorList>
    </citation>
    <scope>NUCLEOTIDE SEQUENCE [LARGE SCALE GENOMIC DNA]</scope>
    <source>
        <strain evidence="1 2">OMI</strain>
    </source>
</reference>
<name>A0A292Z450_SPHSA</name>
<evidence type="ECO:0000313" key="2">
    <source>
        <dbReference type="Proteomes" id="UP000221538"/>
    </source>
</evidence>
<protein>
    <submittedName>
        <fullName evidence="1">Uncharacterized protein</fullName>
    </submittedName>
</protein>
<organism evidence="1 2">
    <name type="scientific">Sphingobium fuliginis (strain ATCC 27551)</name>
    <dbReference type="NCBI Taxonomy" id="336203"/>
    <lineage>
        <taxon>Bacteria</taxon>
        <taxon>Pseudomonadati</taxon>
        <taxon>Pseudomonadota</taxon>
        <taxon>Alphaproteobacteria</taxon>
        <taxon>Sphingomonadales</taxon>
        <taxon>Sphingomonadaceae</taxon>
        <taxon>Sphingobium</taxon>
    </lineage>
</organism>
<dbReference type="EMBL" id="BEWI01000026">
    <property type="protein sequence ID" value="GAY19497.1"/>
    <property type="molecule type" value="Genomic_DNA"/>
</dbReference>
<sequence>MLGDITPRAAVQTAAGRHRVAGWLKHLENRSSQLDANDPMATYDFTWIWRELGIENLRK</sequence>
<reference evidence="1 2" key="2">
    <citation type="journal article" date="2013" name="Environ. Sci. Technol.">
        <title>The 4-tert-butylphenol-utilizing bacterium Sphingobium fuliginis OMI can degrade bisphenols via phenolic ring hydroxylation and meta-cleavage pathway.</title>
        <authorList>
            <person name="Ogata Y."/>
            <person name="Goda S."/>
            <person name="Toyama T."/>
            <person name="Sei K."/>
            <person name="Ike M."/>
        </authorList>
    </citation>
    <scope>NUCLEOTIDE SEQUENCE [LARGE SCALE GENOMIC DNA]</scope>
    <source>
        <strain evidence="1 2">OMI</strain>
    </source>
</reference>
<proteinExistence type="predicted"/>
<dbReference type="AlphaFoldDB" id="A0A292Z450"/>
<evidence type="ECO:0000313" key="1">
    <source>
        <dbReference type="EMBL" id="GAY19497.1"/>
    </source>
</evidence>
<dbReference type="Proteomes" id="UP000221538">
    <property type="component" value="Unassembled WGS sequence"/>
</dbReference>
<gene>
    <name evidence="1" type="ORF">SFOMI_0016</name>
</gene>
<accession>A0A292Z450</accession>
<comment type="caution">
    <text evidence="1">The sequence shown here is derived from an EMBL/GenBank/DDBJ whole genome shotgun (WGS) entry which is preliminary data.</text>
</comment>